<evidence type="ECO:0000313" key="2">
    <source>
        <dbReference type="Proteomes" id="UP001185092"/>
    </source>
</evidence>
<dbReference type="RefSeq" id="WP_309943127.1">
    <property type="nucleotide sequence ID" value="NZ_JAVDQD010000013.1"/>
</dbReference>
<organism evidence="1 2">
    <name type="scientific">Aureibacter tunicatorum</name>
    <dbReference type="NCBI Taxonomy" id="866807"/>
    <lineage>
        <taxon>Bacteria</taxon>
        <taxon>Pseudomonadati</taxon>
        <taxon>Bacteroidota</taxon>
        <taxon>Cytophagia</taxon>
        <taxon>Cytophagales</taxon>
        <taxon>Persicobacteraceae</taxon>
        <taxon>Aureibacter</taxon>
    </lineage>
</organism>
<comment type="caution">
    <text evidence="1">The sequence shown here is derived from an EMBL/GenBank/DDBJ whole genome shotgun (WGS) entry which is preliminary data.</text>
</comment>
<gene>
    <name evidence="1" type="ORF">HNQ88_005013</name>
</gene>
<dbReference type="Proteomes" id="UP001185092">
    <property type="component" value="Unassembled WGS sequence"/>
</dbReference>
<name>A0AAE3XQ17_9BACT</name>
<keyword evidence="2" id="KW-1185">Reference proteome</keyword>
<proteinExistence type="predicted"/>
<accession>A0AAE3XQ17</accession>
<dbReference type="AlphaFoldDB" id="A0AAE3XQ17"/>
<sequence length="374" mass="41850">KTGFRNTIKGGKFLLKGIQKGAVKGAKSFKQLAKKLGDKLKFDKYRFTFKNRRFKLEGHLNPWVKLAEGGEIVEVDEAEVKGISPHQNVVTTKGEGTLLSESDIQISKTKVPADQWNNFKRDFEGNNEALELLNKRPELIETWQKLDELGIDNSIKNNILSIEVANKIEKPFFDNDIIANNKKLRQVLEGLNQLDEVGDVGKYIAKQIKKGQFEDVEDFAILIGSIKKSGNPVDGVPPTIAGHPGFPVGQTLKRMEKSKVPNSRKVLEDKTAGDIDYGELATDGIYKYSKAYQFKSAADPKKVSKAINTKTIKKQLQDVDAEEKIFEVEMRSGTLDDLKAFEQSILDRVNDAKNAIPDLKINITDLEGNIIKSF</sequence>
<evidence type="ECO:0000313" key="1">
    <source>
        <dbReference type="EMBL" id="MDR6241926.1"/>
    </source>
</evidence>
<feature type="non-terminal residue" evidence="1">
    <location>
        <position position="1"/>
    </location>
</feature>
<protein>
    <submittedName>
        <fullName evidence="1">Uncharacterized protein</fullName>
    </submittedName>
</protein>
<reference evidence="1" key="1">
    <citation type="submission" date="2023-07" db="EMBL/GenBank/DDBJ databases">
        <title>Genomic Encyclopedia of Type Strains, Phase IV (KMG-IV): sequencing the most valuable type-strain genomes for metagenomic binning, comparative biology and taxonomic classification.</title>
        <authorList>
            <person name="Goeker M."/>
        </authorList>
    </citation>
    <scope>NUCLEOTIDE SEQUENCE</scope>
    <source>
        <strain evidence="1">DSM 26174</strain>
    </source>
</reference>
<dbReference type="EMBL" id="JAVDQD010000013">
    <property type="protein sequence ID" value="MDR6241926.1"/>
    <property type="molecule type" value="Genomic_DNA"/>
</dbReference>